<protein>
    <submittedName>
        <fullName evidence="3">Bifunctional enoyl-CoA hydratase/phosphate acetyltransferase</fullName>
    </submittedName>
</protein>
<evidence type="ECO:0000313" key="4">
    <source>
        <dbReference type="Proteomes" id="UP000194360"/>
    </source>
</evidence>
<dbReference type="Pfam" id="PF01575">
    <property type="entry name" value="MaoC_dehydratas"/>
    <property type="match status" value="1"/>
</dbReference>
<evidence type="ECO:0000256" key="1">
    <source>
        <dbReference type="ARBA" id="ARBA00005254"/>
    </source>
</evidence>
<feature type="domain" description="MaoC-like" evidence="2">
    <location>
        <begin position="12"/>
        <end position="111"/>
    </location>
</feature>
<evidence type="ECO:0000259" key="2">
    <source>
        <dbReference type="Pfam" id="PF01575"/>
    </source>
</evidence>
<dbReference type="SUPFAM" id="SSF54637">
    <property type="entry name" value="Thioesterase/thiol ester dehydrase-isomerase"/>
    <property type="match status" value="1"/>
</dbReference>
<dbReference type="EMBL" id="MIGB01000033">
    <property type="protein sequence ID" value="OSY37106.1"/>
    <property type="molecule type" value="Genomic_DNA"/>
</dbReference>
<dbReference type="InterPro" id="IPR029069">
    <property type="entry name" value="HotDog_dom_sf"/>
</dbReference>
<dbReference type="Gene3D" id="3.10.129.10">
    <property type="entry name" value="Hotdog Thioesterase"/>
    <property type="match status" value="1"/>
</dbReference>
<dbReference type="PANTHER" id="PTHR43841">
    <property type="entry name" value="3-HYDROXYACYL-THIOESTER DEHYDRATASE HTDX-RELATED"/>
    <property type="match status" value="1"/>
</dbReference>
<proteinExistence type="inferred from homology"/>
<evidence type="ECO:0000313" key="3">
    <source>
        <dbReference type="EMBL" id="OSY37106.1"/>
    </source>
</evidence>
<dbReference type="InterPro" id="IPR002539">
    <property type="entry name" value="MaoC-like_dom"/>
</dbReference>
<organism evidence="3 4">
    <name type="scientific">Pseudonocardia autotrophica</name>
    <name type="common">Amycolata autotrophica</name>
    <name type="synonym">Nocardia autotrophica</name>
    <dbReference type="NCBI Taxonomy" id="2074"/>
    <lineage>
        <taxon>Bacteria</taxon>
        <taxon>Bacillati</taxon>
        <taxon>Actinomycetota</taxon>
        <taxon>Actinomycetes</taxon>
        <taxon>Pseudonocardiales</taxon>
        <taxon>Pseudonocardiaceae</taxon>
        <taxon>Pseudonocardia</taxon>
    </lineage>
</organism>
<dbReference type="AlphaFoldDB" id="A0A1Y2MPE3"/>
<comment type="similarity">
    <text evidence="1">Belongs to the enoyl-CoA hydratase/isomerase family.</text>
</comment>
<reference evidence="3 4" key="1">
    <citation type="submission" date="2016-09" db="EMBL/GenBank/DDBJ databases">
        <title>Pseudonocardia autotrophica DSM535, a candidate organism with high potential of specific P450 cytochromes.</title>
        <authorList>
            <person name="Grumaz C."/>
            <person name="Vainshtein Y."/>
            <person name="Kirstahler P."/>
            <person name="Sohn K."/>
        </authorList>
    </citation>
    <scope>NUCLEOTIDE SEQUENCE [LARGE SCALE GENOMIC DNA]</scope>
    <source>
        <strain evidence="3 4">DSM 535</strain>
    </source>
</reference>
<sequence>MTTRGPRPLAVGDAVPEREHGPVTQTDIVRFAGAGGDFNPLHHDSTFTEKAGFDTVIAMGQMQAGMLAGWLTDWCGVEHLRELDVRFRAPVRLGAVLRFTGEVTALTELDGEPVAELVLRAAVGTDEVVRGTALVAQA</sequence>
<comment type="caution">
    <text evidence="3">The sequence shown here is derived from an EMBL/GenBank/DDBJ whole genome shotgun (WGS) entry which is preliminary data.</text>
</comment>
<dbReference type="OrthoDB" id="9800237at2"/>
<dbReference type="PANTHER" id="PTHR43841:SF3">
    <property type="entry name" value="(3R)-HYDROXYACYL-ACP DEHYDRATASE SUBUNIT HADB"/>
    <property type="match status" value="1"/>
</dbReference>
<keyword evidence="4" id="KW-1185">Reference proteome</keyword>
<dbReference type="RefSeq" id="WP_085915138.1">
    <property type="nucleotide sequence ID" value="NZ_AP018920.1"/>
</dbReference>
<dbReference type="Proteomes" id="UP000194360">
    <property type="component" value="Unassembled WGS sequence"/>
</dbReference>
<keyword evidence="3" id="KW-0808">Transferase</keyword>
<dbReference type="GO" id="GO:0016740">
    <property type="term" value="F:transferase activity"/>
    <property type="evidence" value="ECO:0007669"/>
    <property type="project" value="UniProtKB-KW"/>
</dbReference>
<accession>A0A1Y2MPE3</accession>
<dbReference type="STRING" id="2074.BG845_04989"/>
<gene>
    <name evidence="3" type="ORF">BG845_04989</name>
</gene>
<name>A0A1Y2MPE3_PSEAH</name>